<protein>
    <submittedName>
        <fullName evidence="4">Glycosyltransferase family 4 protein</fullName>
        <ecNumber evidence="4">2.4.-.-</ecNumber>
    </submittedName>
</protein>
<evidence type="ECO:0000256" key="2">
    <source>
        <dbReference type="ARBA" id="ARBA00022679"/>
    </source>
</evidence>
<dbReference type="Pfam" id="PF00534">
    <property type="entry name" value="Glycos_transf_1"/>
    <property type="match status" value="1"/>
</dbReference>
<dbReference type="EC" id="2.4.-.-" evidence="4"/>
<dbReference type="InterPro" id="IPR001296">
    <property type="entry name" value="Glyco_trans_1"/>
</dbReference>
<dbReference type="Proteomes" id="UP001484239">
    <property type="component" value="Unassembled WGS sequence"/>
</dbReference>
<dbReference type="SUPFAM" id="SSF53756">
    <property type="entry name" value="UDP-Glycosyltransferase/glycogen phosphorylase"/>
    <property type="match status" value="1"/>
</dbReference>
<keyword evidence="5" id="KW-1185">Reference proteome</keyword>
<comment type="caution">
    <text evidence="4">The sequence shown here is derived from an EMBL/GenBank/DDBJ whole genome shotgun (WGS) entry which is preliminary data.</text>
</comment>
<organism evidence="4 5">
    <name type="scientific">Gaopeijia maritima</name>
    <dbReference type="NCBI Taxonomy" id="3119007"/>
    <lineage>
        <taxon>Bacteria</taxon>
        <taxon>Pseudomonadati</taxon>
        <taxon>Gemmatimonadota</taxon>
        <taxon>Longimicrobiia</taxon>
        <taxon>Gaopeijiales</taxon>
        <taxon>Gaopeijiaceae</taxon>
        <taxon>Gaopeijia</taxon>
    </lineage>
</organism>
<evidence type="ECO:0000259" key="3">
    <source>
        <dbReference type="Pfam" id="PF00534"/>
    </source>
</evidence>
<gene>
    <name evidence="4" type="ORF">WI372_05940</name>
</gene>
<dbReference type="GO" id="GO:0016757">
    <property type="term" value="F:glycosyltransferase activity"/>
    <property type="evidence" value="ECO:0007669"/>
    <property type="project" value="UniProtKB-KW"/>
</dbReference>
<feature type="domain" description="Glycosyl transferase family 1" evidence="3">
    <location>
        <begin position="160"/>
        <end position="316"/>
    </location>
</feature>
<keyword evidence="2 4" id="KW-0808">Transferase</keyword>
<accession>A0ABU9EAB5</accession>
<dbReference type="Gene3D" id="3.40.50.2000">
    <property type="entry name" value="Glycogen Phosphorylase B"/>
    <property type="match status" value="2"/>
</dbReference>
<evidence type="ECO:0000313" key="5">
    <source>
        <dbReference type="Proteomes" id="UP001484239"/>
    </source>
</evidence>
<evidence type="ECO:0000313" key="4">
    <source>
        <dbReference type="EMBL" id="MEK9500510.1"/>
    </source>
</evidence>
<dbReference type="PANTHER" id="PTHR12526:SF510">
    <property type="entry name" value="D-INOSITOL 3-PHOSPHATE GLYCOSYLTRANSFERASE"/>
    <property type="match status" value="1"/>
</dbReference>
<keyword evidence="1 4" id="KW-0328">Glycosyltransferase</keyword>
<evidence type="ECO:0000256" key="1">
    <source>
        <dbReference type="ARBA" id="ARBA00022676"/>
    </source>
</evidence>
<sequence length="345" mass="37429">MRIGLYNSNPAWGGGERWFFDASNALADRGHTVARIARSGTPLAERWGAGHYTDSALAALCAGEEALDVLLCNSGREVRRALRSLPRGSHTRLVLRRGLDRPLRNNWVRRRSWRRLSAILVNSDATGSTVHRSLPWFPTERIRRIYNPVVAPSEAESPAFGAPLKLLAVGRLVAQKGIDVLLEALAGAQDDPPWALRVAGDGALREALEEQARRPELAGRVEFLGHVDRLDPVYAAADVVVVPSRYEGFCFVAVEAALAGRPVVGTAVSSLPEVVEQGRTGLLVPPEDPVALLEAIRTLAGDPERARRMGRAGRERAEARFAPDAIYAELEGFLAEVVAWPPVGG</sequence>
<dbReference type="RefSeq" id="WP_405286471.1">
    <property type="nucleotide sequence ID" value="NZ_JBBHLI010000002.1"/>
</dbReference>
<dbReference type="CDD" id="cd03801">
    <property type="entry name" value="GT4_PimA-like"/>
    <property type="match status" value="1"/>
</dbReference>
<name>A0ABU9EAB5_9BACT</name>
<reference evidence="4 5" key="1">
    <citation type="submission" date="2024-02" db="EMBL/GenBank/DDBJ databases">
        <title>A novel Gemmatimonadota bacterium.</title>
        <authorList>
            <person name="Du Z.-J."/>
            <person name="Ye Y.-Q."/>
        </authorList>
    </citation>
    <scope>NUCLEOTIDE SEQUENCE [LARGE SCALE GENOMIC DNA]</scope>
    <source>
        <strain evidence="4 5">DH-20</strain>
    </source>
</reference>
<proteinExistence type="predicted"/>
<dbReference type="PANTHER" id="PTHR12526">
    <property type="entry name" value="GLYCOSYLTRANSFERASE"/>
    <property type="match status" value="1"/>
</dbReference>
<dbReference type="EMBL" id="JBBHLI010000002">
    <property type="protein sequence ID" value="MEK9500510.1"/>
    <property type="molecule type" value="Genomic_DNA"/>
</dbReference>